<dbReference type="GO" id="GO:0003677">
    <property type="term" value="F:DNA binding"/>
    <property type="evidence" value="ECO:0007669"/>
    <property type="project" value="InterPro"/>
</dbReference>
<dbReference type="PANTHER" id="PTHR43133">
    <property type="entry name" value="RNA POLYMERASE ECF-TYPE SIGMA FACTO"/>
    <property type="match status" value="1"/>
</dbReference>
<dbReference type="InterPro" id="IPR039425">
    <property type="entry name" value="RNA_pol_sigma-70-like"/>
</dbReference>
<dbReference type="GO" id="GO:0016987">
    <property type="term" value="F:sigma factor activity"/>
    <property type="evidence" value="ECO:0007669"/>
    <property type="project" value="UniProtKB-KW"/>
</dbReference>
<proteinExistence type="inferred from homology"/>
<keyword evidence="4" id="KW-0804">Transcription</keyword>
<dbReference type="InterPro" id="IPR014284">
    <property type="entry name" value="RNA_pol_sigma-70_dom"/>
</dbReference>
<dbReference type="InterPro" id="IPR036388">
    <property type="entry name" value="WH-like_DNA-bd_sf"/>
</dbReference>
<feature type="domain" description="RNA polymerase sigma-70 region 2" evidence="5">
    <location>
        <begin position="28"/>
        <end position="90"/>
    </location>
</feature>
<dbReference type="EMBL" id="JMCC02000125">
    <property type="protein sequence ID" value="KIG12566.1"/>
    <property type="molecule type" value="Genomic_DNA"/>
</dbReference>
<sequence>MKLDDLVRRAQAGDHEALGALMTWASDQLWAFFRNKRFNEQDAADLVQDASLILLQKIHAFESEHPDSFARYLRRVASLHAMSSRREAARAWGRRAKLDAQVNSPPRGLASGVEAKERHELLIRCMAQLPDKYRRALEHEFEGGDNESFARREGISLSAARTRRFRAHQLLEQLLDDARLTPVQSTPSY</sequence>
<name>A0A0C2CMS7_9BACT</name>
<organism evidence="7 8">
    <name type="scientific">Enhygromyxa salina</name>
    <dbReference type="NCBI Taxonomy" id="215803"/>
    <lineage>
        <taxon>Bacteria</taxon>
        <taxon>Pseudomonadati</taxon>
        <taxon>Myxococcota</taxon>
        <taxon>Polyangia</taxon>
        <taxon>Nannocystales</taxon>
        <taxon>Nannocystaceae</taxon>
        <taxon>Enhygromyxa</taxon>
    </lineage>
</organism>
<evidence type="ECO:0000256" key="3">
    <source>
        <dbReference type="ARBA" id="ARBA00023082"/>
    </source>
</evidence>
<dbReference type="InterPro" id="IPR013249">
    <property type="entry name" value="RNA_pol_sigma70_r4_t2"/>
</dbReference>
<dbReference type="InterPro" id="IPR013324">
    <property type="entry name" value="RNA_pol_sigma_r3/r4-like"/>
</dbReference>
<evidence type="ECO:0000259" key="5">
    <source>
        <dbReference type="Pfam" id="PF04542"/>
    </source>
</evidence>
<protein>
    <submittedName>
        <fullName evidence="7">Uncharacterized protein</fullName>
    </submittedName>
</protein>
<dbReference type="Proteomes" id="UP000031599">
    <property type="component" value="Unassembled WGS sequence"/>
</dbReference>
<keyword evidence="3" id="KW-0731">Sigma factor</keyword>
<evidence type="ECO:0000256" key="4">
    <source>
        <dbReference type="ARBA" id="ARBA00023163"/>
    </source>
</evidence>
<dbReference type="GO" id="GO:0006352">
    <property type="term" value="P:DNA-templated transcription initiation"/>
    <property type="evidence" value="ECO:0007669"/>
    <property type="project" value="InterPro"/>
</dbReference>
<comment type="similarity">
    <text evidence="1">Belongs to the sigma-70 factor family. ECF subfamily.</text>
</comment>
<dbReference type="NCBIfam" id="TIGR02937">
    <property type="entry name" value="sigma70-ECF"/>
    <property type="match status" value="1"/>
</dbReference>
<gene>
    <name evidence="7" type="ORF">DB30_01229</name>
</gene>
<evidence type="ECO:0000313" key="8">
    <source>
        <dbReference type="Proteomes" id="UP000031599"/>
    </source>
</evidence>
<dbReference type="SUPFAM" id="SSF88659">
    <property type="entry name" value="Sigma3 and sigma4 domains of RNA polymerase sigma factors"/>
    <property type="match status" value="1"/>
</dbReference>
<reference evidence="7 8" key="1">
    <citation type="submission" date="2014-12" db="EMBL/GenBank/DDBJ databases">
        <title>Genome assembly of Enhygromyxa salina DSM 15201.</title>
        <authorList>
            <person name="Sharma G."/>
            <person name="Subramanian S."/>
        </authorList>
    </citation>
    <scope>NUCLEOTIDE SEQUENCE [LARGE SCALE GENOMIC DNA]</scope>
    <source>
        <strain evidence="7 8">DSM 15201</strain>
    </source>
</reference>
<evidence type="ECO:0000256" key="1">
    <source>
        <dbReference type="ARBA" id="ARBA00010641"/>
    </source>
</evidence>
<keyword evidence="2" id="KW-0805">Transcription regulation</keyword>
<feature type="domain" description="RNA polymerase sigma factor 70 region 4 type 2" evidence="6">
    <location>
        <begin position="120"/>
        <end position="167"/>
    </location>
</feature>
<evidence type="ECO:0000313" key="7">
    <source>
        <dbReference type="EMBL" id="KIG12566.1"/>
    </source>
</evidence>
<evidence type="ECO:0000256" key="2">
    <source>
        <dbReference type="ARBA" id="ARBA00023015"/>
    </source>
</evidence>
<dbReference type="AlphaFoldDB" id="A0A0C2CMS7"/>
<dbReference type="Pfam" id="PF08281">
    <property type="entry name" value="Sigma70_r4_2"/>
    <property type="match status" value="1"/>
</dbReference>
<dbReference type="Gene3D" id="1.10.1740.10">
    <property type="match status" value="1"/>
</dbReference>
<dbReference type="Pfam" id="PF04542">
    <property type="entry name" value="Sigma70_r2"/>
    <property type="match status" value="1"/>
</dbReference>
<dbReference type="PANTHER" id="PTHR43133:SF51">
    <property type="entry name" value="RNA POLYMERASE SIGMA FACTOR"/>
    <property type="match status" value="1"/>
</dbReference>
<dbReference type="RefSeq" id="WP_052557433.1">
    <property type="nucleotide sequence ID" value="NZ_JMCC02000125.1"/>
</dbReference>
<dbReference type="Gene3D" id="1.10.10.10">
    <property type="entry name" value="Winged helix-like DNA-binding domain superfamily/Winged helix DNA-binding domain"/>
    <property type="match status" value="1"/>
</dbReference>
<dbReference type="InterPro" id="IPR013325">
    <property type="entry name" value="RNA_pol_sigma_r2"/>
</dbReference>
<accession>A0A0C2CMS7</accession>
<comment type="caution">
    <text evidence="7">The sequence shown here is derived from an EMBL/GenBank/DDBJ whole genome shotgun (WGS) entry which is preliminary data.</text>
</comment>
<dbReference type="SUPFAM" id="SSF88946">
    <property type="entry name" value="Sigma2 domain of RNA polymerase sigma factors"/>
    <property type="match status" value="1"/>
</dbReference>
<evidence type="ECO:0000259" key="6">
    <source>
        <dbReference type="Pfam" id="PF08281"/>
    </source>
</evidence>
<dbReference type="InterPro" id="IPR007627">
    <property type="entry name" value="RNA_pol_sigma70_r2"/>
</dbReference>